<keyword evidence="1" id="KW-0677">Repeat</keyword>
<feature type="region of interest" description="Disordered" evidence="4">
    <location>
        <begin position="264"/>
        <end position="317"/>
    </location>
</feature>
<feature type="region of interest" description="Disordered" evidence="4">
    <location>
        <begin position="493"/>
        <end position="557"/>
    </location>
</feature>
<evidence type="ECO:0000256" key="3">
    <source>
        <dbReference type="PROSITE-ProRule" id="PRU00176"/>
    </source>
</evidence>
<evidence type="ECO:0000256" key="4">
    <source>
        <dbReference type="SAM" id="MobiDB-lite"/>
    </source>
</evidence>
<keyword evidence="2 3" id="KW-0694">RNA-binding</keyword>
<feature type="region of interest" description="Disordered" evidence="4">
    <location>
        <begin position="77"/>
        <end position="107"/>
    </location>
</feature>
<dbReference type="SUPFAM" id="SSF54928">
    <property type="entry name" value="RNA-binding domain, RBD"/>
    <property type="match status" value="2"/>
</dbReference>
<feature type="region of interest" description="Disordered" evidence="4">
    <location>
        <begin position="425"/>
        <end position="444"/>
    </location>
</feature>
<dbReference type="EMBL" id="ML735259">
    <property type="protein sequence ID" value="KAE8390042.1"/>
    <property type="molecule type" value="Genomic_DNA"/>
</dbReference>
<evidence type="ECO:0000259" key="5">
    <source>
        <dbReference type="PROSITE" id="PS50102"/>
    </source>
</evidence>
<dbReference type="CDD" id="cd12577">
    <property type="entry name" value="RRM1_Hrp1p"/>
    <property type="match status" value="1"/>
</dbReference>
<dbReference type="FunFam" id="3.30.70.330:FF:000466">
    <property type="entry name" value="Heterogeneous nuclear ribonucleoprotein HRP1"/>
    <property type="match status" value="1"/>
</dbReference>
<name>A0A5N7C7F6_PETAA</name>
<dbReference type="Proteomes" id="UP000326877">
    <property type="component" value="Unassembled WGS sequence"/>
</dbReference>
<organism evidence="6">
    <name type="scientific">Petromyces alliaceus</name>
    <name type="common">Aspergillus alliaceus</name>
    <dbReference type="NCBI Taxonomy" id="209559"/>
    <lineage>
        <taxon>Eukaryota</taxon>
        <taxon>Fungi</taxon>
        <taxon>Dikarya</taxon>
        <taxon>Ascomycota</taxon>
        <taxon>Pezizomycotina</taxon>
        <taxon>Eurotiomycetes</taxon>
        <taxon>Eurotiomycetidae</taxon>
        <taxon>Eurotiales</taxon>
        <taxon>Aspergillaceae</taxon>
        <taxon>Aspergillus</taxon>
        <taxon>Aspergillus subgen. Circumdati</taxon>
    </lineage>
</organism>
<dbReference type="PROSITE" id="PS50102">
    <property type="entry name" value="RRM"/>
    <property type="match status" value="2"/>
</dbReference>
<dbReference type="Pfam" id="PF00076">
    <property type="entry name" value="RRM_1"/>
    <property type="match status" value="2"/>
</dbReference>
<dbReference type="InterPro" id="IPR000504">
    <property type="entry name" value="RRM_dom"/>
</dbReference>
<dbReference type="EMBL" id="SPNV01000034">
    <property type="protein sequence ID" value="KAF5864423.1"/>
    <property type="molecule type" value="Genomic_DNA"/>
</dbReference>
<dbReference type="InterPro" id="IPR012677">
    <property type="entry name" value="Nucleotide-bd_a/b_plait_sf"/>
</dbReference>
<feature type="domain" description="RRM" evidence="5">
    <location>
        <begin position="111"/>
        <end position="193"/>
    </location>
</feature>
<dbReference type="FunFam" id="3.30.70.330:FF:000025">
    <property type="entry name" value="RNA-binding protein Musashi homolog 2 isoform X1"/>
    <property type="match status" value="1"/>
</dbReference>
<dbReference type="AlphaFoldDB" id="A0A5N7C7F6"/>
<dbReference type="Gene3D" id="3.30.70.330">
    <property type="match status" value="2"/>
</dbReference>
<dbReference type="PANTHER" id="PTHR48031">
    <property type="entry name" value="SRA STEM-LOOP-INTERACTING RNA-BINDING PROTEIN, MITOCHONDRIAL"/>
    <property type="match status" value="1"/>
</dbReference>
<protein>
    <recommendedName>
        <fullName evidence="5">RRM domain-containing protein</fullName>
    </recommendedName>
</protein>
<accession>A0A5N7C7F6</accession>
<accession>A0A8H6EA86</accession>
<dbReference type="PANTHER" id="PTHR48031:SF2">
    <property type="entry name" value="RNA-BINDING PROTEIN 4"/>
    <property type="match status" value="1"/>
</dbReference>
<feature type="compositionally biased region" description="Polar residues" evidence="4">
    <location>
        <begin position="81"/>
        <end position="98"/>
    </location>
</feature>
<sequence>MTEPEDVEEDLFADLYDADETTNQPTSAVETPIATEPSAFTQPALSTGLSATHASEAAPIDIEDTRVAHQQFPQDGVYQHGTGNLDSNFTNNITPTSGETEHHGTGIKEDGKMFIGGLNWETTDQSLKDYFSQFGEVQECTVMRDSATGRSRGFGFLTFRDPKTVNTVMVKEHYLDGKIIDPKRAIPRDEQEKTSKIFVGGVSQEANEQDFKQFFMQFGRVIDATLMIDKDTGRPRGFGFVTFDSEAAVEAALSRPLEILGKPIEVKKAQPRGNLRDEEDRRNRRGRDGFRDGSQIGSDGSQQQGSQGPAGMPSGLTPQMMAQYWQRMQQYFALMQQQMAVAAQGQGMGTMSMGGMNPAMMQQMHMKQMQQMQMGNNQQQGSMSPPSQSQTPQMQNMMNPAMMQQMQQMQTQAQGGQIGNAISMGGNSPGNANMGGNYSGPRGGPGYNAHEQIAFEQQKYEQQQARRAMENRAFSPYQQGGPTSWDGMYDEVPQPNIPTGPQAMNRAGSMGRGPTPQPQSAAPANAPTGPKNAGKPGANYRGGGRGGHRGFHPYARG</sequence>
<feature type="compositionally biased region" description="Low complexity" evidence="4">
    <location>
        <begin position="292"/>
        <end position="315"/>
    </location>
</feature>
<dbReference type="GO" id="GO:0005634">
    <property type="term" value="C:nucleus"/>
    <property type="evidence" value="ECO:0007669"/>
    <property type="project" value="TreeGrafter"/>
</dbReference>
<evidence type="ECO:0000313" key="8">
    <source>
        <dbReference type="Proteomes" id="UP000541154"/>
    </source>
</evidence>
<dbReference type="GO" id="GO:0003729">
    <property type="term" value="F:mRNA binding"/>
    <property type="evidence" value="ECO:0007669"/>
    <property type="project" value="TreeGrafter"/>
</dbReference>
<proteinExistence type="predicted"/>
<dbReference type="Proteomes" id="UP000541154">
    <property type="component" value="Unassembled WGS sequence"/>
</dbReference>
<dbReference type="InterPro" id="IPR034156">
    <property type="entry name" value="Hrp1_RRM1"/>
</dbReference>
<feature type="domain" description="RRM" evidence="5">
    <location>
        <begin position="195"/>
        <end position="271"/>
    </location>
</feature>
<gene>
    <name evidence="6" type="ORF">BDV23DRAFT_156249</name>
    <name evidence="7" type="ORF">ETB97_007762</name>
</gene>
<dbReference type="OrthoDB" id="1875751at2759"/>
<reference evidence="6" key="2">
    <citation type="submission" date="2019-04" db="EMBL/GenBank/DDBJ databases">
        <title>Friends and foes A comparative genomics studyof 23 Aspergillus species from section Flavi.</title>
        <authorList>
            <consortium name="DOE Joint Genome Institute"/>
            <person name="Kjaerbolling I."/>
            <person name="Vesth T."/>
            <person name="Frisvad J.C."/>
            <person name="Nybo J.L."/>
            <person name="Theobald S."/>
            <person name="Kildgaard S."/>
            <person name="Isbrandt T."/>
            <person name="Kuo A."/>
            <person name="Sato A."/>
            <person name="Lyhne E.K."/>
            <person name="Kogle M.E."/>
            <person name="Wiebenga A."/>
            <person name="Kun R.S."/>
            <person name="Lubbers R.J."/>
            <person name="Makela M.R."/>
            <person name="Barry K."/>
            <person name="Chovatia M."/>
            <person name="Clum A."/>
            <person name="Daum C."/>
            <person name="Haridas S."/>
            <person name="He G."/>
            <person name="LaButti K."/>
            <person name="Lipzen A."/>
            <person name="Mondo S."/>
            <person name="Riley R."/>
            <person name="Salamov A."/>
            <person name="Simmons B.A."/>
            <person name="Magnuson J.K."/>
            <person name="Henrissat B."/>
            <person name="Mortensen U.H."/>
            <person name="Larsen T.O."/>
            <person name="Devries R.P."/>
            <person name="Grigoriev I.V."/>
            <person name="Machida M."/>
            <person name="Baker S.E."/>
            <person name="Andersen M.R."/>
        </authorList>
    </citation>
    <scope>NUCLEOTIDE SEQUENCE [LARGE SCALE GENOMIC DNA]</scope>
    <source>
        <strain evidence="6">IBT 14317</strain>
    </source>
</reference>
<reference evidence="7 8" key="1">
    <citation type="submission" date="2019-04" db="EMBL/GenBank/DDBJ databases">
        <title>Aspergillus burnettii sp. nov., novel species from soil in southeast Queensland.</title>
        <authorList>
            <person name="Gilchrist C.L.M."/>
            <person name="Pitt J.I."/>
            <person name="Lange L."/>
            <person name="Lacey H.J."/>
            <person name="Vuong D."/>
            <person name="Midgley D.J."/>
            <person name="Greenfield P."/>
            <person name="Bradbury M."/>
            <person name="Lacey E."/>
            <person name="Busk P.K."/>
            <person name="Pilgaard B."/>
            <person name="Chooi Y.H."/>
            <person name="Piggott A.M."/>
        </authorList>
    </citation>
    <scope>NUCLEOTIDE SEQUENCE [LARGE SCALE GENOMIC DNA]</scope>
    <source>
        <strain evidence="7 8">FRR 5400</strain>
    </source>
</reference>
<evidence type="ECO:0000256" key="1">
    <source>
        <dbReference type="ARBA" id="ARBA00022737"/>
    </source>
</evidence>
<keyword evidence="8" id="KW-1185">Reference proteome</keyword>
<feature type="compositionally biased region" description="Basic and acidic residues" evidence="4">
    <location>
        <begin position="264"/>
        <end position="291"/>
    </location>
</feature>
<dbReference type="SMART" id="SM00360">
    <property type="entry name" value="RRM"/>
    <property type="match status" value="2"/>
</dbReference>
<feature type="region of interest" description="Disordered" evidence="4">
    <location>
        <begin position="372"/>
        <end position="393"/>
    </location>
</feature>
<evidence type="ECO:0000313" key="6">
    <source>
        <dbReference type="EMBL" id="KAE8390042.1"/>
    </source>
</evidence>
<dbReference type="InterPro" id="IPR035979">
    <property type="entry name" value="RBD_domain_sf"/>
</dbReference>
<evidence type="ECO:0000313" key="7">
    <source>
        <dbReference type="EMBL" id="KAF5864423.1"/>
    </source>
</evidence>
<evidence type="ECO:0000256" key="2">
    <source>
        <dbReference type="ARBA" id="ARBA00022884"/>
    </source>
</evidence>
<feature type="compositionally biased region" description="Low complexity" evidence="4">
    <location>
        <begin position="518"/>
        <end position="528"/>
    </location>
</feature>